<evidence type="ECO:0000313" key="2">
    <source>
        <dbReference type="EMBL" id="VFR28786.1"/>
    </source>
</evidence>
<dbReference type="EMBL" id="CAADIL010000025">
    <property type="protein sequence ID" value="VFR78106.1"/>
    <property type="molecule type" value="Genomic_DNA"/>
</dbReference>
<dbReference type="AlphaFoldDB" id="A0A484PSQ5"/>
<dbReference type="EMBL" id="CAADIC010000015">
    <property type="protein sequence ID" value="VFR32014.1"/>
    <property type="molecule type" value="Genomic_DNA"/>
</dbReference>
<reference evidence="2" key="1">
    <citation type="submission" date="2019-03" db="EMBL/GenBank/DDBJ databases">
        <authorList>
            <person name="Danneels B."/>
        </authorList>
    </citation>
    <scope>NUCLEOTIDE SEQUENCE</scope>
</reference>
<feature type="region of interest" description="Disordered" evidence="1">
    <location>
        <begin position="1"/>
        <end position="71"/>
    </location>
</feature>
<dbReference type="EMBL" id="CAADIJ010000003">
    <property type="protein sequence ID" value="VFR63133.1"/>
    <property type="molecule type" value="Genomic_DNA"/>
</dbReference>
<proteinExistence type="predicted"/>
<dbReference type="EMBL" id="CAADIE010000005">
    <property type="protein sequence ID" value="VFR37235.1"/>
    <property type="molecule type" value="Genomic_DNA"/>
</dbReference>
<evidence type="ECO:0000313" key="7">
    <source>
        <dbReference type="EMBL" id="VFR67385.1"/>
    </source>
</evidence>
<protein>
    <submittedName>
        <fullName evidence="2">Uncharacterized protein</fullName>
    </submittedName>
</protein>
<name>A0A484PSQ5_9ZZZZ</name>
<dbReference type="EMBL" id="CAADIH010000032">
    <property type="protein sequence ID" value="VFR49077.1"/>
    <property type="molecule type" value="Genomic_DNA"/>
</dbReference>
<feature type="compositionally biased region" description="Basic and acidic residues" evidence="1">
    <location>
        <begin position="38"/>
        <end position="52"/>
    </location>
</feature>
<evidence type="ECO:0000313" key="5">
    <source>
        <dbReference type="EMBL" id="VFR49077.1"/>
    </source>
</evidence>
<evidence type="ECO:0000313" key="6">
    <source>
        <dbReference type="EMBL" id="VFR63133.1"/>
    </source>
</evidence>
<gene>
    <name evidence="3" type="ORF">ANDA3_0563</name>
    <name evidence="2" type="ORF">ANK1_0485</name>
    <name evidence="7" type="ORF">ANK2_0485</name>
    <name evidence="4" type="ORF">BER1_0610</name>
    <name evidence="5" type="ORF">BER2_0610</name>
    <name evidence="8" type="ORF">DAR2_0435</name>
    <name evidence="6" type="ORF">DAR3_0430</name>
</gene>
<dbReference type="EMBL" id="CAADIF010000007">
    <property type="protein sequence ID" value="VFR67385.1"/>
    <property type="molecule type" value="Genomic_DNA"/>
</dbReference>
<evidence type="ECO:0000256" key="1">
    <source>
        <dbReference type="SAM" id="MobiDB-lite"/>
    </source>
</evidence>
<accession>A0A484PSQ5</accession>
<evidence type="ECO:0000313" key="8">
    <source>
        <dbReference type="EMBL" id="VFR78106.1"/>
    </source>
</evidence>
<sequence length="71" mass="7574">MQAGSRTPAKRRRRHRSVTCPGEQPGPARLAPTTPLRQKKDTATKTKGRDKVPAYQGCRGAGFAGPPAPPP</sequence>
<feature type="compositionally biased region" description="Basic residues" evidence="1">
    <location>
        <begin position="8"/>
        <end position="17"/>
    </location>
</feature>
<dbReference type="EMBL" id="CAADIA010000005">
    <property type="protein sequence ID" value="VFR28786.1"/>
    <property type="molecule type" value="Genomic_DNA"/>
</dbReference>
<evidence type="ECO:0000313" key="3">
    <source>
        <dbReference type="EMBL" id="VFR32014.1"/>
    </source>
</evidence>
<organism evidence="2">
    <name type="scientific">plant metagenome</name>
    <dbReference type="NCBI Taxonomy" id="1297885"/>
    <lineage>
        <taxon>unclassified sequences</taxon>
        <taxon>metagenomes</taxon>
        <taxon>organismal metagenomes</taxon>
    </lineage>
</organism>
<evidence type="ECO:0000313" key="4">
    <source>
        <dbReference type="EMBL" id="VFR37235.1"/>
    </source>
</evidence>